<evidence type="ECO:0000313" key="3">
    <source>
        <dbReference type="Proteomes" id="UP001596512"/>
    </source>
</evidence>
<organism evidence="2 3">
    <name type="scientific">Actinokineospora soli</name>
    <dbReference type="NCBI Taxonomy" id="1048753"/>
    <lineage>
        <taxon>Bacteria</taxon>
        <taxon>Bacillati</taxon>
        <taxon>Actinomycetota</taxon>
        <taxon>Actinomycetes</taxon>
        <taxon>Pseudonocardiales</taxon>
        <taxon>Pseudonocardiaceae</taxon>
        <taxon>Actinokineospora</taxon>
    </lineage>
</organism>
<gene>
    <name evidence="2" type="ORF">ACFQV2_32745</name>
</gene>
<comment type="caution">
    <text evidence="2">The sequence shown here is derived from an EMBL/GenBank/DDBJ whole genome shotgun (WGS) entry which is preliminary data.</text>
</comment>
<evidence type="ECO:0000256" key="1">
    <source>
        <dbReference type="SAM" id="MobiDB-lite"/>
    </source>
</evidence>
<keyword evidence="3" id="KW-1185">Reference proteome</keyword>
<protein>
    <submittedName>
        <fullName evidence="2">Uncharacterized protein</fullName>
    </submittedName>
</protein>
<sequence length="118" mass="12081">MCCNRSRARPWCRASGAAADRTTASSGAAASTSLCRSPSRSSGRATSTNPRVLDPAASSAIPLPVKKNGTPSAARYTDTDPWSPTATSATTAATCQSEYGSTLSSPLARASASRPSKW</sequence>
<name>A0ABW2TUS8_9PSEU</name>
<feature type="region of interest" description="Disordered" evidence="1">
    <location>
        <begin position="1"/>
        <end position="118"/>
    </location>
</feature>
<dbReference type="EMBL" id="JBHTEY010000004">
    <property type="protein sequence ID" value="MFC7617484.1"/>
    <property type="molecule type" value="Genomic_DNA"/>
</dbReference>
<proteinExistence type="predicted"/>
<feature type="compositionally biased region" description="Low complexity" evidence="1">
    <location>
        <begin position="103"/>
        <end position="118"/>
    </location>
</feature>
<reference evidence="3" key="1">
    <citation type="journal article" date="2019" name="Int. J. Syst. Evol. Microbiol.">
        <title>The Global Catalogue of Microorganisms (GCM) 10K type strain sequencing project: providing services to taxonomists for standard genome sequencing and annotation.</title>
        <authorList>
            <consortium name="The Broad Institute Genomics Platform"/>
            <consortium name="The Broad Institute Genome Sequencing Center for Infectious Disease"/>
            <person name="Wu L."/>
            <person name="Ma J."/>
        </authorList>
    </citation>
    <scope>NUCLEOTIDE SEQUENCE [LARGE SCALE GENOMIC DNA]</scope>
    <source>
        <strain evidence="3">JCM 17695</strain>
    </source>
</reference>
<accession>A0ABW2TUS8</accession>
<feature type="compositionally biased region" description="Basic residues" evidence="1">
    <location>
        <begin position="1"/>
        <end position="10"/>
    </location>
</feature>
<feature type="compositionally biased region" description="Low complexity" evidence="1">
    <location>
        <begin position="85"/>
        <end position="94"/>
    </location>
</feature>
<feature type="compositionally biased region" description="Low complexity" evidence="1">
    <location>
        <begin position="13"/>
        <end position="44"/>
    </location>
</feature>
<evidence type="ECO:0000313" key="2">
    <source>
        <dbReference type="EMBL" id="MFC7617484.1"/>
    </source>
</evidence>
<dbReference type="Proteomes" id="UP001596512">
    <property type="component" value="Unassembled WGS sequence"/>
</dbReference>